<accession>J3L7V6</accession>
<reference evidence="1" key="1">
    <citation type="journal article" date="2013" name="Nat. Commun.">
        <title>Whole-genome sequencing of Oryza brachyantha reveals mechanisms underlying Oryza genome evolution.</title>
        <authorList>
            <person name="Chen J."/>
            <person name="Huang Q."/>
            <person name="Gao D."/>
            <person name="Wang J."/>
            <person name="Lang Y."/>
            <person name="Liu T."/>
            <person name="Li B."/>
            <person name="Bai Z."/>
            <person name="Luis Goicoechea J."/>
            <person name="Liang C."/>
            <person name="Chen C."/>
            <person name="Zhang W."/>
            <person name="Sun S."/>
            <person name="Liao Y."/>
            <person name="Zhang X."/>
            <person name="Yang L."/>
            <person name="Song C."/>
            <person name="Wang M."/>
            <person name="Shi J."/>
            <person name="Liu G."/>
            <person name="Liu J."/>
            <person name="Zhou H."/>
            <person name="Zhou W."/>
            <person name="Yu Q."/>
            <person name="An N."/>
            <person name="Chen Y."/>
            <person name="Cai Q."/>
            <person name="Wang B."/>
            <person name="Liu B."/>
            <person name="Min J."/>
            <person name="Huang Y."/>
            <person name="Wu H."/>
            <person name="Li Z."/>
            <person name="Zhang Y."/>
            <person name="Yin Y."/>
            <person name="Song W."/>
            <person name="Jiang J."/>
            <person name="Jackson S.A."/>
            <person name="Wing R.A."/>
            <person name="Wang J."/>
            <person name="Chen M."/>
        </authorList>
    </citation>
    <scope>NUCLEOTIDE SEQUENCE [LARGE SCALE GENOMIC DNA]</scope>
    <source>
        <strain evidence="1">cv. IRGC 101232</strain>
    </source>
</reference>
<protein>
    <recommendedName>
        <fullName evidence="3">Myb-like domain-containing protein</fullName>
    </recommendedName>
</protein>
<dbReference type="Gramene" id="OB01G53120.1">
    <property type="protein sequence ID" value="OB01G53120.1"/>
    <property type="gene ID" value="OB01G53120"/>
</dbReference>
<dbReference type="AlphaFoldDB" id="J3L7V6"/>
<sequence length="187" mass="20501">MAASRACAAAAPSLPTYWCLELLHECFPELALPPLLPTSEHSPLRSPPLQNIFLLLAYAMMAICVANSLLCSEMAAGAPEGYRHRIELRALEAWLESVGVVPKDPTPPPAPAAGASASQPSCILSASCSPREVLGRLHLYFAGEFREGQNIPWRKIKKYGEGIFNKERSPADLKDKWRNLKKRAKIP</sequence>
<dbReference type="Proteomes" id="UP000006038">
    <property type="component" value="Chromosome 1"/>
</dbReference>
<dbReference type="EnsemblPlants" id="OB01G53120.1">
    <property type="protein sequence ID" value="OB01G53120.1"/>
    <property type="gene ID" value="OB01G53120"/>
</dbReference>
<evidence type="ECO:0008006" key="3">
    <source>
        <dbReference type="Google" id="ProtNLM"/>
    </source>
</evidence>
<evidence type="ECO:0000313" key="1">
    <source>
        <dbReference type="EnsemblPlants" id="OB01G53120.1"/>
    </source>
</evidence>
<keyword evidence="2" id="KW-1185">Reference proteome</keyword>
<name>J3L7V6_ORYBR</name>
<dbReference type="CDD" id="cd11660">
    <property type="entry name" value="SANT_TRF"/>
    <property type="match status" value="1"/>
</dbReference>
<organism evidence="1">
    <name type="scientific">Oryza brachyantha</name>
    <name type="common">malo sina</name>
    <dbReference type="NCBI Taxonomy" id="4533"/>
    <lineage>
        <taxon>Eukaryota</taxon>
        <taxon>Viridiplantae</taxon>
        <taxon>Streptophyta</taxon>
        <taxon>Embryophyta</taxon>
        <taxon>Tracheophyta</taxon>
        <taxon>Spermatophyta</taxon>
        <taxon>Magnoliopsida</taxon>
        <taxon>Liliopsida</taxon>
        <taxon>Poales</taxon>
        <taxon>Poaceae</taxon>
        <taxon>BOP clade</taxon>
        <taxon>Oryzoideae</taxon>
        <taxon>Oryzeae</taxon>
        <taxon>Oryzinae</taxon>
        <taxon>Oryza</taxon>
    </lineage>
</organism>
<dbReference type="HOGENOM" id="CLU_1449780_0_0_1"/>
<dbReference type="PANTHER" id="PTHR47863:SF4">
    <property type="entry name" value="RING_FYVE_PHD ZINC FINGER SUPERFAMILY PROTEIN"/>
    <property type="match status" value="1"/>
</dbReference>
<proteinExistence type="predicted"/>
<dbReference type="Gene3D" id="1.10.246.220">
    <property type="match status" value="1"/>
</dbReference>
<evidence type="ECO:0000313" key="2">
    <source>
        <dbReference type="Proteomes" id="UP000006038"/>
    </source>
</evidence>
<reference evidence="1" key="2">
    <citation type="submission" date="2013-04" db="UniProtKB">
        <authorList>
            <consortium name="EnsemblPlants"/>
        </authorList>
    </citation>
    <scope>IDENTIFICATION</scope>
</reference>
<dbReference type="PANTHER" id="PTHR47863">
    <property type="entry name" value="RING/FYVE/PHD ZINC FINGER SUPERFAMILY PROTEIN"/>
    <property type="match status" value="1"/>
</dbReference>